<dbReference type="AlphaFoldDB" id="A0A4D5S0T3"/>
<dbReference type="EMBL" id="GHJT01009279">
    <property type="protein sequence ID" value="MOY43250.1"/>
    <property type="molecule type" value="Transcribed_RNA"/>
</dbReference>
<evidence type="ECO:0000256" key="2">
    <source>
        <dbReference type="SAM" id="SignalP"/>
    </source>
</evidence>
<accession>A0A4D5S0T3</accession>
<protein>
    <submittedName>
        <fullName evidence="3">Putative secreted protein</fullName>
    </submittedName>
</protein>
<organism evidence="3">
    <name type="scientific">Ixodes scapularis</name>
    <name type="common">Black-legged tick</name>
    <name type="synonym">Deer tick</name>
    <dbReference type="NCBI Taxonomy" id="6945"/>
    <lineage>
        <taxon>Eukaryota</taxon>
        <taxon>Metazoa</taxon>
        <taxon>Ecdysozoa</taxon>
        <taxon>Arthropoda</taxon>
        <taxon>Chelicerata</taxon>
        <taxon>Arachnida</taxon>
        <taxon>Acari</taxon>
        <taxon>Parasitiformes</taxon>
        <taxon>Ixodida</taxon>
        <taxon>Ixodoidea</taxon>
        <taxon>Ixodidae</taxon>
        <taxon>Ixodinae</taxon>
        <taxon>Ixodes</taxon>
    </lineage>
</organism>
<evidence type="ECO:0000256" key="1">
    <source>
        <dbReference type="SAM" id="MobiDB-lite"/>
    </source>
</evidence>
<feature type="chain" id="PRO_5020034675" evidence="2">
    <location>
        <begin position="16"/>
        <end position="116"/>
    </location>
</feature>
<feature type="region of interest" description="Disordered" evidence="1">
    <location>
        <begin position="96"/>
        <end position="116"/>
    </location>
</feature>
<feature type="signal peptide" evidence="2">
    <location>
        <begin position="1"/>
        <end position="15"/>
    </location>
</feature>
<sequence>MWLVVFCSFVPWTGASRMGRCVQGQGGVVPALRGDSGALHRLLRRFAKPQPHRLLQRNGADHPGGAGRGRGPLRDPLWRQLQDCLHAGQGDLAAAPDVLPRQRYRQQHRAPAGCAP</sequence>
<evidence type="ECO:0000313" key="3">
    <source>
        <dbReference type="EMBL" id="MOY43250.1"/>
    </source>
</evidence>
<feature type="region of interest" description="Disordered" evidence="1">
    <location>
        <begin position="49"/>
        <end position="75"/>
    </location>
</feature>
<keyword evidence="2" id="KW-0732">Signal</keyword>
<proteinExistence type="predicted"/>
<reference evidence="3" key="1">
    <citation type="submission" date="2019-04" db="EMBL/GenBank/DDBJ databases">
        <title>An insight into the mialome of Ixodes scapularis.</title>
        <authorList>
            <person name="Ribeiro J.M."/>
            <person name="Mather T.N."/>
            <person name="Karim S."/>
        </authorList>
    </citation>
    <scope>NUCLEOTIDE SEQUENCE</scope>
</reference>
<name>A0A4D5S0T3_IXOSC</name>